<sequence>MVLDTLANSHKYQGIHPLFEKAFAYIKGQDLKALEDGKYEIDGDRAVAAVFTKPAKTAEESNDKFECHDRHIDIQVLISGEESIGWKPRASCRHQKGDYNAEKDVSFYADAPEMYFGMQPGQFVILFPEDVHSPMIGKGEIKKMVVKVKV</sequence>
<keyword evidence="2" id="KW-1185">Reference proteome</keyword>
<dbReference type="GO" id="GO:0005829">
    <property type="term" value="C:cytosol"/>
    <property type="evidence" value="ECO:0007669"/>
    <property type="project" value="TreeGrafter"/>
</dbReference>
<dbReference type="InterPro" id="IPR037012">
    <property type="entry name" value="NanQ/TabA/YiaL_sf"/>
</dbReference>
<evidence type="ECO:0000313" key="1">
    <source>
        <dbReference type="EMBL" id="SHM84354.1"/>
    </source>
</evidence>
<dbReference type="Pfam" id="PF04074">
    <property type="entry name" value="DUF386"/>
    <property type="match status" value="1"/>
</dbReference>
<name>A0A1M7M1F1_9BACT</name>
<dbReference type="SUPFAM" id="SSF51197">
    <property type="entry name" value="Clavaminate synthase-like"/>
    <property type="match status" value="1"/>
</dbReference>
<dbReference type="Gene3D" id="2.60.120.370">
    <property type="entry name" value="YhcH/YjgK/YiaL"/>
    <property type="match status" value="1"/>
</dbReference>
<dbReference type="InterPro" id="IPR004375">
    <property type="entry name" value="NanQ/TabA/YiaL"/>
</dbReference>
<dbReference type="RefSeq" id="WP_073093869.1">
    <property type="nucleotide sequence ID" value="NZ_FRCY01000004.1"/>
</dbReference>
<evidence type="ECO:0000313" key="2">
    <source>
        <dbReference type="Proteomes" id="UP000184513"/>
    </source>
</evidence>
<reference evidence="1 2" key="1">
    <citation type="submission" date="2016-11" db="EMBL/GenBank/DDBJ databases">
        <authorList>
            <person name="Jaros S."/>
            <person name="Januszkiewicz K."/>
            <person name="Wedrychowicz H."/>
        </authorList>
    </citation>
    <scope>NUCLEOTIDE SEQUENCE [LARGE SCALE GENOMIC DNA]</scope>
    <source>
        <strain evidence="1 2">CGMCC 1.6102</strain>
    </source>
</reference>
<dbReference type="STRING" id="388280.SAMN04488057_10444"/>
<organism evidence="1 2">
    <name type="scientific">Cyclobacterium lianum</name>
    <dbReference type="NCBI Taxonomy" id="388280"/>
    <lineage>
        <taxon>Bacteria</taxon>
        <taxon>Pseudomonadati</taxon>
        <taxon>Bacteroidota</taxon>
        <taxon>Cytophagia</taxon>
        <taxon>Cytophagales</taxon>
        <taxon>Cyclobacteriaceae</taxon>
        <taxon>Cyclobacterium</taxon>
    </lineage>
</organism>
<dbReference type="Proteomes" id="UP000184513">
    <property type="component" value="Unassembled WGS sequence"/>
</dbReference>
<proteinExistence type="predicted"/>
<dbReference type="NCBIfam" id="TIGR00022">
    <property type="entry name" value="YhcH/YjgK/YiaL family protein"/>
    <property type="match status" value="1"/>
</dbReference>
<dbReference type="PANTHER" id="PTHR34986:SF1">
    <property type="entry name" value="PROTEIN YIAL"/>
    <property type="match status" value="1"/>
</dbReference>
<protein>
    <submittedName>
        <fullName evidence="1">YhcH/YjgK/YiaL family protein</fullName>
    </submittedName>
</protein>
<dbReference type="EMBL" id="FRCY01000004">
    <property type="protein sequence ID" value="SHM84354.1"/>
    <property type="molecule type" value="Genomic_DNA"/>
</dbReference>
<dbReference type="OrthoDB" id="9792756at2"/>
<dbReference type="AlphaFoldDB" id="A0A1M7M1F1"/>
<gene>
    <name evidence="1" type="ORF">SAMN04488057_10444</name>
</gene>
<dbReference type="PANTHER" id="PTHR34986">
    <property type="entry name" value="EVOLVED BETA-GALACTOSIDASE SUBUNIT BETA"/>
    <property type="match status" value="1"/>
</dbReference>
<accession>A0A1M7M1F1</accession>